<dbReference type="EMBL" id="VEVO01000002">
    <property type="protein sequence ID" value="KAF0046293.1"/>
    <property type="molecule type" value="Genomic_DNA"/>
</dbReference>
<name>A0A6A4TJR9_SCOMX</name>
<accession>A0A6A4TJR9</accession>
<dbReference type="Proteomes" id="UP000438429">
    <property type="component" value="Unassembled WGS sequence"/>
</dbReference>
<sequence length="140" mass="15249">MEQTGGAGASSPPVRAHRGDTVRRRDRTSPHHRDSSADRRGSLSGVRVSITHEARGIFRAVVSVLSSSFVLTSKDIPDTARRSSNSSAAAAAAAMRRMIKECEVQEVETKKFDTEASRRSGQDRTDMRGTKRGSETPNHN</sequence>
<proteinExistence type="predicted"/>
<feature type="compositionally biased region" description="Basic and acidic residues" evidence="1">
    <location>
        <begin position="17"/>
        <end position="41"/>
    </location>
</feature>
<feature type="region of interest" description="Disordered" evidence="1">
    <location>
        <begin position="74"/>
        <end position="93"/>
    </location>
</feature>
<comment type="caution">
    <text evidence="2">The sequence shown here is derived from an EMBL/GenBank/DDBJ whole genome shotgun (WGS) entry which is preliminary data.</text>
</comment>
<gene>
    <name evidence="2" type="ORF">F2P81_002822</name>
</gene>
<feature type="region of interest" description="Disordered" evidence="1">
    <location>
        <begin position="1"/>
        <end position="47"/>
    </location>
</feature>
<organism evidence="2 3">
    <name type="scientific">Scophthalmus maximus</name>
    <name type="common">Turbot</name>
    <name type="synonym">Psetta maxima</name>
    <dbReference type="NCBI Taxonomy" id="52904"/>
    <lineage>
        <taxon>Eukaryota</taxon>
        <taxon>Metazoa</taxon>
        <taxon>Chordata</taxon>
        <taxon>Craniata</taxon>
        <taxon>Vertebrata</taxon>
        <taxon>Euteleostomi</taxon>
        <taxon>Actinopterygii</taxon>
        <taxon>Neopterygii</taxon>
        <taxon>Teleostei</taxon>
        <taxon>Neoteleostei</taxon>
        <taxon>Acanthomorphata</taxon>
        <taxon>Carangaria</taxon>
        <taxon>Pleuronectiformes</taxon>
        <taxon>Pleuronectoidei</taxon>
        <taxon>Scophthalmidae</taxon>
        <taxon>Scophthalmus</taxon>
    </lineage>
</organism>
<feature type="region of interest" description="Disordered" evidence="1">
    <location>
        <begin position="109"/>
        <end position="140"/>
    </location>
</feature>
<protein>
    <submittedName>
        <fullName evidence="2">Uncharacterized protein</fullName>
    </submittedName>
</protein>
<evidence type="ECO:0000313" key="2">
    <source>
        <dbReference type="EMBL" id="KAF0046293.1"/>
    </source>
</evidence>
<evidence type="ECO:0000256" key="1">
    <source>
        <dbReference type="SAM" id="MobiDB-lite"/>
    </source>
</evidence>
<evidence type="ECO:0000313" key="3">
    <source>
        <dbReference type="Proteomes" id="UP000438429"/>
    </source>
</evidence>
<reference evidence="2 3" key="1">
    <citation type="submission" date="2019-06" db="EMBL/GenBank/DDBJ databases">
        <title>Draft genomes of female and male turbot (Scophthalmus maximus).</title>
        <authorList>
            <person name="Xu H."/>
            <person name="Xu X.-W."/>
            <person name="Shao C."/>
            <person name="Chen S."/>
        </authorList>
    </citation>
    <scope>NUCLEOTIDE SEQUENCE [LARGE SCALE GENOMIC DNA]</scope>
    <source>
        <strain evidence="2">Ysfricsl-2016a</strain>
        <tissue evidence="2">Blood</tissue>
    </source>
</reference>
<feature type="compositionally biased region" description="Low complexity" evidence="1">
    <location>
        <begin position="82"/>
        <end position="93"/>
    </location>
</feature>
<feature type="compositionally biased region" description="Basic and acidic residues" evidence="1">
    <location>
        <begin position="109"/>
        <end position="134"/>
    </location>
</feature>
<dbReference type="AlphaFoldDB" id="A0A6A4TJR9"/>